<feature type="active site" evidence="11">
    <location>
        <position position="314"/>
    </location>
</feature>
<comment type="caution">
    <text evidence="14">The sequence shown here is derived from an EMBL/GenBank/DDBJ whole genome shotgun (WGS) entry which is preliminary data.</text>
</comment>
<reference evidence="14" key="1">
    <citation type="submission" date="2023-06" db="EMBL/GenBank/DDBJ databases">
        <title>Genome sequence of Methancorpusculaceae sp. Ag1.</title>
        <authorList>
            <person name="Protasov E."/>
            <person name="Platt K."/>
            <person name="Poehlein A."/>
            <person name="Daniel R."/>
            <person name="Brune A."/>
        </authorList>
    </citation>
    <scope>NUCLEOTIDE SEQUENCE</scope>
    <source>
        <strain evidence="14">Ag1</strain>
    </source>
</reference>
<keyword evidence="15" id="KW-1185">Reference proteome</keyword>
<dbReference type="FunFam" id="1.10.1740.110:FF:000001">
    <property type="entry name" value="Homoserine O-acetyltransferase"/>
    <property type="match status" value="1"/>
</dbReference>
<keyword evidence="6" id="KW-0677">Repeat</keyword>
<comment type="pathway">
    <text evidence="11">Amino-acid biosynthesis; L-methionine biosynthesis via de novo pathway; O-acetyl-L-homoserine from L-homoserine: step 1/1.</text>
</comment>
<feature type="binding site" evidence="11">
    <location>
        <position position="220"/>
    </location>
    <ligand>
        <name>substrate</name>
    </ligand>
</feature>
<evidence type="ECO:0000256" key="7">
    <source>
        <dbReference type="ARBA" id="ARBA00023122"/>
    </source>
</evidence>
<protein>
    <recommendedName>
        <fullName evidence="11">Homoserine O-acetyltransferase</fullName>
        <shortName evidence="11">HAT</shortName>
        <ecNumber evidence="11">2.3.1.31</ecNumber>
    </recommendedName>
    <alternativeName>
        <fullName evidence="11">Homoserine transacetylase</fullName>
        <shortName evidence="11">HTA</shortName>
    </alternativeName>
</protein>
<feature type="domain" description="CBS" evidence="13">
    <location>
        <begin position="374"/>
        <end position="431"/>
    </location>
</feature>
<sequence length="487" mass="53033">MTGGSVGDVVTRYHTLRSPLHLESGAVLGNVVIAYEQYGCSPAPGNTILVCHALSGDAHAAGMHKGDKHPGWWDGVIGPGKALDTDRYCVIATNVIGGCKGSTGPASINPETKLPYGPDFPVITIRDMVAAQHSFLTELGIHDLYAVVGGSMGGMQSLQWSVEYPGFARRIVVIAAAGYSTPMHIAFGAVGRAAIMTDPAWKGGRYPMDEKPDHGLSLARMMAHITYLSDQSMHKKFGRRLQEKTEYGYGFETEFSVESYLKHQGRSFVQRFDPNSYLYITKAIDYYDLTRNGSLAEGLEGADAKFLILSVSTDWLYPPYLSEEIVMALNSLGKDVQYTEVMSGFGHDGFLLEDDQMNYLIGRFLTPLTVEDIMNRDPPTICGCATIRAAAATMIEREVNHLPVLHTDGTLCGIVTSWDIAKAVAGEHVKLDEIMTKDVLSVSSNDTLRDAARILDQHHISALPVVTGGKVVGMLTSEQLSNIVERR</sequence>
<dbReference type="InterPro" id="IPR046342">
    <property type="entry name" value="CBS_dom_sf"/>
</dbReference>
<dbReference type="EMBL" id="JAWDKA010000007">
    <property type="protein sequence ID" value="MDV0442160.1"/>
    <property type="molecule type" value="Genomic_DNA"/>
</dbReference>
<gene>
    <name evidence="11 14" type="primary">metXA</name>
    <name evidence="14" type="ORF">McpAg1_13870</name>
</gene>
<dbReference type="InterPro" id="IPR029058">
    <property type="entry name" value="AB_hydrolase_fold"/>
</dbReference>
<keyword evidence="7 12" id="KW-0129">CBS domain</keyword>
<evidence type="ECO:0000256" key="5">
    <source>
        <dbReference type="ARBA" id="ARBA00022679"/>
    </source>
</evidence>
<comment type="subunit">
    <text evidence="2 11">Homodimer.</text>
</comment>
<dbReference type="PANTHER" id="PTHR32268">
    <property type="entry name" value="HOMOSERINE O-ACETYLTRANSFERASE"/>
    <property type="match status" value="1"/>
</dbReference>
<evidence type="ECO:0000256" key="10">
    <source>
        <dbReference type="ARBA" id="ARBA00049043"/>
    </source>
</evidence>
<dbReference type="GO" id="GO:0009086">
    <property type="term" value="P:methionine biosynthetic process"/>
    <property type="evidence" value="ECO:0007669"/>
    <property type="project" value="UniProtKB-UniRule"/>
</dbReference>
<evidence type="ECO:0000256" key="1">
    <source>
        <dbReference type="ARBA" id="ARBA00003082"/>
    </source>
</evidence>
<dbReference type="GO" id="GO:0004414">
    <property type="term" value="F:homoserine O-acetyltransferase activity"/>
    <property type="evidence" value="ECO:0007669"/>
    <property type="project" value="UniProtKB-UniRule"/>
</dbReference>
<dbReference type="EC" id="2.3.1.31" evidence="11"/>
<dbReference type="InterPro" id="IPR000073">
    <property type="entry name" value="AB_hydrolase_1"/>
</dbReference>
<comment type="caution">
    <text evidence="11">Lacks conserved residue(s) required for the propagation of feature annotation.</text>
</comment>
<evidence type="ECO:0000256" key="3">
    <source>
        <dbReference type="ARBA" id="ARBA00022490"/>
    </source>
</evidence>
<dbReference type="RefSeq" id="WP_338094564.1">
    <property type="nucleotide sequence ID" value="NZ_JAWDKA010000007.1"/>
</dbReference>
<dbReference type="InterPro" id="IPR000644">
    <property type="entry name" value="CBS_dom"/>
</dbReference>
<evidence type="ECO:0000256" key="6">
    <source>
        <dbReference type="ARBA" id="ARBA00022737"/>
    </source>
</evidence>
<dbReference type="PANTHER" id="PTHR32268:SF11">
    <property type="entry name" value="HOMOSERINE O-ACETYLTRANSFERASE"/>
    <property type="match status" value="1"/>
</dbReference>
<evidence type="ECO:0000256" key="4">
    <source>
        <dbReference type="ARBA" id="ARBA00022605"/>
    </source>
</evidence>
<evidence type="ECO:0000313" key="14">
    <source>
        <dbReference type="EMBL" id="MDV0442160.1"/>
    </source>
</evidence>
<dbReference type="InterPro" id="IPR008220">
    <property type="entry name" value="HAT_MetX-like"/>
</dbReference>
<evidence type="ECO:0000256" key="12">
    <source>
        <dbReference type="PROSITE-ProRule" id="PRU00703"/>
    </source>
</evidence>
<dbReference type="GO" id="GO:0005737">
    <property type="term" value="C:cytoplasm"/>
    <property type="evidence" value="ECO:0007669"/>
    <property type="project" value="UniProtKB-SubCell"/>
</dbReference>
<dbReference type="HAMAP" id="MF_00296">
    <property type="entry name" value="MetX_acyltransf"/>
    <property type="match status" value="1"/>
</dbReference>
<keyword evidence="5 11" id="KW-0808">Transferase</keyword>
<dbReference type="GO" id="GO:0009092">
    <property type="term" value="P:homoserine metabolic process"/>
    <property type="evidence" value="ECO:0007669"/>
    <property type="project" value="TreeGrafter"/>
</dbReference>
<keyword evidence="3 11" id="KW-0963">Cytoplasm</keyword>
<dbReference type="NCBIfam" id="TIGR01392">
    <property type="entry name" value="homoserO_Ac_trn"/>
    <property type="match status" value="1"/>
</dbReference>
<comment type="function">
    <text evidence="1 11">Transfers an acetyl group from acetyl-CoA to L-homoserine, forming acetyl-L-homoserine.</text>
</comment>
<dbReference type="Gene3D" id="1.10.1740.110">
    <property type="match status" value="1"/>
</dbReference>
<keyword evidence="8 11" id="KW-0486">Methionine biosynthesis</keyword>
<proteinExistence type="inferred from homology"/>
<dbReference type="SUPFAM" id="SSF54631">
    <property type="entry name" value="CBS-domain pair"/>
    <property type="match status" value="1"/>
</dbReference>
<keyword evidence="9 11" id="KW-0012">Acyltransferase</keyword>
<dbReference type="SMART" id="SM00116">
    <property type="entry name" value="CBS"/>
    <property type="match status" value="2"/>
</dbReference>
<evidence type="ECO:0000256" key="9">
    <source>
        <dbReference type="ARBA" id="ARBA00023315"/>
    </source>
</evidence>
<comment type="catalytic activity">
    <reaction evidence="10 11">
        <text>L-homoserine + acetyl-CoA = O-acetyl-L-homoserine + CoA</text>
        <dbReference type="Rhea" id="RHEA:13701"/>
        <dbReference type="ChEBI" id="CHEBI:57287"/>
        <dbReference type="ChEBI" id="CHEBI:57288"/>
        <dbReference type="ChEBI" id="CHEBI:57476"/>
        <dbReference type="ChEBI" id="CHEBI:57716"/>
        <dbReference type="EC" id="2.3.1.31"/>
    </reaction>
</comment>
<dbReference type="Pfam" id="PF00561">
    <property type="entry name" value="Abhydrolase_1"/>
    <property type="match status" value="1"/>
</dbReference>
<evidence type="ECO:0000256" key="8">
    <source>
        <dbReference type="ARBA" id="ARBA00023167"/>
    </source>
</evidence>
<organism evidence="14 15">
    <name type="scientific">Methanorbis furvi</name>
    <dbReference type="NCBI Taxonomy" id="3028299"/>
    <lineage>
        <taxon>Archaea</taxon>
        <taxon>Methanobacteriati</taxon>
        <taxon>Methanobacteriota</taxon>
        <taxon>Stenosarchaea group</taxon>
        <taxon>Methanomicrobia</taxon>
        <taxon>Methanomicrobiales</taxon>
        <taxon>Methanocorpusculaceae</taxon>
        <taxon>Methanorbis</taxon>
    </lineage>
</organism>
<dbReference type="Gene3D" id="3.40.50.1820">
    <property type="entry name" value="alpha/beta hydrolase"/>
    <property type="match status" value="1"/>
</dbReference>
<evidence type="ECO:0000256" key="11">
    <source>
        <dbReference type="HAMAP-Rule" id="MF_00296"/>
    </source>
</evidence>
<accession>A0AAE4SC41</accession>
<dbReference type="Proteomes" id="UP001273136">
    <property type="component" value="Unassembled WGS sequence"/>
</dbReference>
<keyword evidence="4 11" id="KW-0028">Amino-acid biosynthesis</keyword>
<dbReference type="Pfam" id="PF00571">
    <property type="entry name" value="CBS"/>
    <property type="match status" value="2"/>
</dbReference>
<comment type="subcellular location">
    <subcellularLocation>
        <location evidence="11">Cytoplasm</location>
    </subcellularLocation>
</comment>
<feature type="active site" evidence="11">
    <location>
        <position position="347"/>
    </location>
</feature>
<comment type="similarity">
    <text evidence="11">Belongs to the AB hydrolase superfamily. MetX family.</text>
</comment>
<dbReference type="PROSITE" id="PS51371">
    <property type="entry name" value="CBS"/>
    <property type="match status" value="2"/>
</dbReference>
<evidence type="ECO:0000259" key="13">
    <source>
        <dbReference type="PROSITE" id="PS51371"/>
    </source>
</evidence>
<dbReference type="Gene3D" id="3.10.580.10">
    <property type="entry name" value="CBS-domain"/>
    <property type="match status" value="1"/>
</dbReference>
<feature type="domain" description="CBS" evidence="13">
    <location>
        <begin position="435"/>
        <end position="487"/>
    </location>
</feature>
<feature type="binding site" evidence="11">
    <location>
        <position position="348"/>
    </location>
    <ligand>
        <name>substrate</name>
    </ligand>
</feature>
<name>A0AAE4SC41_9EURY</name>
<evidence type="ECO:0000256" key="2">
    <source>
        <dbReference type="ARBA" id="ARBA00011738"/>
    </source>
</evidence>
<dbReference type="AlphaFoldDB" id="A0AAE4SC41"/>
<dbReference type="SUPFAM" id="SSF53474">
    <property type="entry name" value="alpha/beta-Hydrolases"/>
    <property type="match status" value="1"/>
</dbReference>
<evidence type="ECO:0000313" key="15">
    <source>
        <dbReference type="Proteomes" id="UP001273136"/>
    </source>
</evidence>
<feature type="active site" description="Nucleophile" evidence="11">
    <location>
        <position position="151"/>
    </location>
</feature>
<dbReference type="NCBIfam" id="NF001209">
    <property type="entry name" value="PRK00175.1"/>
    <property type="match status" value="1"/>
</dbReference>